<gene>
    <name evidence="2" type="ORF">AB675_6537</name>
</gene>
<protein>
    <recommendedName>
        <fullName evidence="4">AB hydrolase-1 domain-containing protein</fullName>
    </recommendedName>
</protein>
<feature type="chain" id="PRO_5005856973" description="AB hydrolase-1 domain-containing protein" evidence="1">
    <location>
        <begin position="18"/>
        <end position="347"/>
    </location>
</feature>
<accession>A0A0N0NQI4</accession>
<evidence type="ECO:0008006" key="4">
    <source>
        <dbReference type="Google" id="ProtNLM"/>
    </source>
</evidence>
<dbReference type="GeneID" id="28738716"/>
<evidence type="ECO:0000256" key="1">
    <source>
        <dbReference type="SAM" id="SignalP"/>
    </source>
</evidence>
<name>A0A0N0NQI4_9EURO</name>
<reference evidence="2 3" key="1">
    <citation type="submission" date="2015-06" db="EMBL/GenBank/DDBJ databases">
        <title>Draft genome of the ant-associated black yeast Phialophora attae CBS 131958.</title>
        <authorList>
            <person name="Moreno L.F."/>
            <person name="Stielow B.J."/>
            <person name="de Hoog S."/>
            <person name="Vicente V.A."/>
            <person name="Weiss V.A."/>
            <person name="de Vries M."/>
            <person name="Cruz L.M."/>
            <person name="Souza E.M."/>
        </authorList>
    </citation>
    <scope>NUCLEOTIDE SEQUENCE [LARGE SCALE GENOMIC DNA]</scope>
    <source>
        <strain evidence="2 3">CBS 131958</strain>
    </source>
</reference>
<evidence type="ECO:0000313" key="2">
    <source>
        <dbReference type="EMBL" id="KPI43739.1"/>
    </source>
</evidence>
<keyword evidence="3" id="KW-1185">Reference proteome</keyword>
<dbReference type="InterPro" id="IPR029058">
    <property type="entry name" value="AB_hydrolase_fold"/>
</dbReference>
<feature type="signal peptide" evidence="1">
    <location>
        <begin position="1"/>
        <end position="17"/>
    </location>
</feature>
<dbReference type="OrthoDB" id="190201at2759"/>
<proteinExistence type="predicted"/>
<dbReference type="VEuPathDB" id="FungiDB:AB675_6537"/>
<dbReference type="Gene3D" id="3.40.50.1820">
    <property type="entry name" value="alpha/beta hydrolase"/>
    <property type="match status" value="1"/>
</dbReference>
<dbReference type="EMBL" id="LFJN01000004">
    <property type="protein sequence ID" value="KPI43739.1"/>
    <property type="molecule type" value="Genomic_DNA"/>
</dbReference>
<organism evidence="2 3">
    <name type="scientific">Cyphellophora attinorum</name>
    <dbReference type="NCBI Taxonomy" id="1664694"/>
    <lineage>
        <taxon>Eukaryota</taxon>
        <taxon>Fungi</taxon>
        <taxon>Dikarya</taxon>
        <taxon>Ascomycota</taxon>
        <taxon>Pezizomycotina</taxon>
        <taxon>Eurotiomycetes</taxon>
        <taxon>Chaetothyriomycetidae</taxon>
        <taxon>Chaetothyriales</taxon>
        <taxon>Cyphellophoraceae</taxon>
        <taxon>Cyphellophora</taxon>
    </lineage>
</organism>
<dbReference type="AlphaFoldDB" id="A0A0N0NQI4"/>
<dbReference type="RefSeq" id="XP_018003702.1">
    <property type="nucleotide sequence ID" value="XM_018146836.1"/>
</dbReference>
<sequence>MQPILALSFLLPLLAQASPVNTHKVCTEHTLSVDVTTNNLKWNFPALKTEDDIAALNTYMGRRDAKSLPPLLLPSEEPLTNATYTISGTLCKPAKGASDTLLIATHGGGYNRAHWHPAIKPEQYSFVDFALNKGYSIFYYDRVSTGKSQVVPGIFASVYNQAHILAGIIKQVKGAINPELTDAAVLTGVSYYGLDSAATMQSKQSRIANLVNPKKWGHLDSFYTSWVDKWSNAEAFFKFPYYEPDVLQYAEDTKEPASFVETLSVRNSNFSSPGFTGPVLVLDGQCDFVACGGLCPGAFENGTEKIFPNAKKVVTYSHPNSGHSFNLAPNATAAFEVITDFLQDNGF</sequence>
<evidence type="ECO:0000313" key="3">
    <source>
        <dbReference type="Proteomes" id="UP000038010"/>
    </source>
</evidence>
<keyword evidence="1" id="KW-0732">Signal</keyword>
<dbReference type="SUPFAM" id="SSF53474">
    <property type="entry name" value="alpha/beta-Hydrolases"/>
    <property type="match status" value="1"/>
</dbReference>
<comment type="caution">
    <text evidence="2">The sequence shown here is derived from an EMBL/GenBank/DDBJ whole genome shotgun (WGS) entry which is preliminary data.</text>
</comment>
<dbReference type="Proteomes" id="UP000038010">
    <property type="component" value="Unassembled WGS sequence"/>
</dbReference>